<gene>
    <name evidence="2" type="ORF">NBG4_1050005</name>
</gene>
<dbReference type="InterPro" id="IPR030688">
    <property type="entry name" value="MeTrfase_MtrA/MtxA"/>
</dbReference>
<keyword evidence="3" id="KW-1185">Reference proteome</keyword>
<sequence length="232" mass="26211">MLKTEVLTDYPPEEGHYLRGNDFSPVAVAVILIYDYDKIPKEIEQLVRVGVESGAALSGTIQTENIGIEKMVCNVIGNPNIRYLVVTGPESPGHSTGEAITAMVRNGIDGRKRIIGSGSPTPYLFNLPLEYIERFRKQIKEVVNLLNRGTPDLVRNAVWSCYQENPTQFEDYTLYDIGAYPEDPISGKLTWRVANPVAEPKDDEERRQQEALLEKMAMIKRKMDEKKRSPLK</sequence>
<reference evidence="3" key="1">
    <citation type="submission" date="2018-03" db="EMBL/GenBank/DDBJ databases">
        <authorList>
            <person name="Zecchin S."/>
        </authorList>
    </citation>
    <scope>NUCLEOTIDE SEQUENCE [LARGE SCALE GENOMIC DNA]</scope>
</reference>
<name>A0A2U3QE55_9BACT</name>
<dbReference type="Pfam" id="PF04208">
    <property type="entry name" value="MtrA"/>
    <property type="match status" value="1"/>
</dbReference>
<dbReference type="AlphaFoldDB" id="A0A2U3QE55"/>
<dbReference type="GO" id="GO:0008168">
    <property type="term" value="F:methyltransferase activity"/>
    <property type="evidence" value="ECO:0007669"/>
    <property type="project" value="UniProtKB-KW"/>
</dbReference>
<evidence type="ECO:0000256" key="1">
    <source>
        <dbReference type="ARBA" id="ARBA00022679"/>
    </source>
</evidence>
<dbReference type="NCBIfam" id="NF002126">
    <property type="entry name" value="PRK00964.1-4"/>
    <property type="match status" value="1"/>
</dbReference>
<dbReference type="GO" id="GO:0032259">
    <property type="term" value="P:methylation"/>
    <property type="evidence" value="ECO:0007669"/>
    <property type="project" value="UniProtKB-KW"/>
</dbReference>
<protein>
    <submittedName>
        <fullName evidence="2">Tetrahydromethanopterin S-methyltransferase subunit A domain protein</fullName>
    </submittedName>
</protein>
<evidence type="ECO:0000313" key="2">
    <source>
        <dbReference type="EMBL" id="SPP99664.1"/>
    </source>
</evidence>
<accession>A0A2U3QE55</accession>
<dbReference type="Proteomes" id="UP000245125">
    <property type="component" value="Unassembled WGS sequence"/>
</dbReference>
<proteinExistence type="predicted"/>
<evidence type="ECO:0000313" key="3">
    <source>
        <dbReference type="Proteomes" id="UP000245125"/>
    </source>
</evidence>
<organism evidence="2 3">
    <name type="scientific">Candidatus Sulfobium mesophilum</name>
    <dbReference type="NCBI Taxonomy" id="2016548"/>
    <lineage>
        <taxon>Bacteria</taxon>
        <taxon>Pseudomonadati</taxon>
        <taxon>Nitrospirota</taxon>
        <taxon>Nitrospiria</taxon>
        <taxon>Nitrospirales</taxon>
        <taxon>Nitrospiraceae</taxon>
        <taxon>Candidatus Sulfobium</taxon>
    </lineage>
</organism>
<keyword evidence="2" id="KW-0489">Methyltransferase</keyword>
<keyword evidence="1 2" id="KW-0808">Transferase</keyword>
<dbReference type="EMBL" id="OUUY01000008">
    <property type="protein sequence ID" value="SPP99664.1"/>
    <property type="molecule type" value="Genomic_DNA"/>
</dbReference>